<keyword evidence="1" id="KW-0732">Signal</keyword>
<protein>
    <recommendedName>
        <fullName evidence="4">Lipoprotein</fullName>
    </recommendedName>
</protein>
<dbReference type="EMBL" id="JAVTTP010000002">
    <property type="protein sequence ID" value="MDT7830532.1"/>
    <property type="molecule type" value="Genomic_DNA"/>
</dbReference>
<dbReference type="PROSITE" id="PS51257">
    <property type="entry name" value="PROKAR_LIPOPROTEIN"/>
    <property type="match status" value="1"/>
</dbReference>
<proteinExistence type="predicted"/>
<evidence type="ECO:0000313" key="2">
    <source>
        <dbReference type="EMBL" id="MDT7830532.1"/>
    </source>
</evidence>
<name>A0ABU3LBT8_9FLAO</name>
<feature type="signal peptide" evidence="1">
    <location>
        <begin position="1"/>
        <end position="22"/>
    </location>
</feature>
<dbReference type="Proteomes" id="UP001250656">
    <property type="component" value="Unassembled WGS sequence"/>
</dbReference>
<sequence length="258" mass="27805">MKKPILRIRPFLLMGAAILVFSCSKDDDNGSTETQVSQNELNTVLQTDEISGIADDVIRDVIDNGYTAKSSGNETCYVADWMETGYSIAFDNCKEGGKNLNGSLSVVFKEEGGSYAYTVTYDELTVGDIELRGTRTIVFGGEENSLVMDVTSDLSLTMGDGKVISEKGVKRIALIIGADSSRVTVDGDWVVGIDSNTYTVSIPKVLETQIGCEYVGKGNMTLGKNGLEVFVDFGDGSCDDVAELEYPDGTKETISLKE</sequence>
<evidence type="ECO:0008006" key="4">
    <source>
        <dbReference type="Google" id="ProtNLM"/>
    </source>
</evidence>
<gene>
    <name evidence="2" type="ORF">RQM65_17825</name>
</gene>
<keyword evidence="3" id="KW-1185">Reference proteome</keyword>
<feature type="chain" id="PRO_5045135677" description="Lipoprotein" evidence="1">
    <location>
        <begin position="23"/>
        <end position="258"/>
    </location>
</feature>
<accession>A0ABU3LBT8</accession>
<reference evidence="2 3" key="1">
    <citation type="submission" date="2023-09" db="EMBL/GenBank/DDBJ databases">
        <title>Novel taxa isolated from Blanes Bay.</title>
        <authorList>
            <person name="Rey-Velasco X."/>
            <person name="Lucena T."/>
        </authorList>
    </citation>
    <scope>NUCLEOTIDE SEQUENCE [LARGE SCALE GENOMIC DNA]</scope>
    <source>
        <strain evidence="2 3">S334</strain>
    </source>
</reference>
<evidence type="ECO:0000256" key="1">
    <source>
        <dbReference type="SAM" id="SignalP"/>
    </source>
</evidence>
<organism evidence="2 3">
    <name type="scientific">Pricia mediterranea</name>
    <dbReference type="NCBI Taxonomy" id="3076079"/>
    <lineage>
        <taxon>Bacteria</taxon>
        <taxon>Pseudomonadati</taxon>
        <taxon>Bacteroidota</taxon>
        <taxon>Flavobacteriia</taxon>
        <taxon>Flavobacteriales</taxon>
        <taxon>Flavobacteriaceae</taxon>
        <taxon>Pricia</taxon>
    </lineage>
</organism>
<dbReference type="RefSeq" id="WP_314016948.1">
    <property type="nucleotide sequence ID" value="NZ_JAVTTP010000002.1"/>
</dbReference>
<evidence type="ECO:0000313" key="3">
    <source>
        <dbReference type="Proteomes" id="UP001250656"/>
    </source>
</evidence>
<comment type="caution">
    <text evidence="2">The sequence shown here is derived from an EMBL/GenBank/DDBJ whole genome shotgun (WGS) entry which is preliminary data.</text>
</comment>